<dbReference type="Pfam" id="PF13843">
    <property type="entry name" value="DDE_Tnp_1_7"/>
    <property type="match status" value="1"/>
</dbReference>
<dbReference type="EMBL" id="CH964272">
    <property type="protein sequence ID" value="EDW84345.1"/>
    <property type="molecule type" value="Genomic_DNA"/>
</dbReference>
<evidence type="ECO:0000313" key="3">
    <source>
        <dbReference type="EMBL" id="EDW84345.1"/>
    </source>
</evidence>
<evidence type="ECO:0000313" key="4">
    <source>
        <dbReference type="Proteomes" id="UP000007798"/>
    </source>
</evidence>
<evidence type="ECO:0000256" key="1">
    <source>
        <dbReference type="SAM" id="MobiDB-lite"/>
    </source>
</evidence>
<name>B4NLE2_DROWI</name>
<keyword evidence="4" id="KW-1185">Reference proteome</keyword>
<feature type="compositionally biased region" description="Polar residues" evidence="1">
    <location>
        <begin position="30"/>
        <end position="39"/>
    </location>
</feature>
<dbReference type="InterPro" id="IPR029526">
    <property type="entry name" value="PGBD"/>
</dbReference>
<reference evidence="3 4" key="1">
    <citation type="journal article" date="2007" name="Nature">
        <title>Evolution of genes and genomes on the Drosophila phylogeny.</title>
        <authorList>
            <consortium name="Drosophila 12 Genomes Consortium"/>
            <person name="Clark A.G."/>
            <person name="Eisen M.B."/>
            <person name="Smith D.R."/>
            <person name="Bergman C.M."/>
            <person name="Oliver B."/>
            <person name="Markow T.A."/>
            <person name="Kaufman T.C."/>
            <person name="Kellis M."/>
            <person name="Gelbart W."/>
            <person name="Iyer V.N."/>
            <person name="Pollard D.A."/>
            <person name="Sackton T.B."/>
            <person name="Larracuente A.M."/>
            <person name="Singh N.D."/>
            <person name="Abad J.P."/>
            <person name="Abt D.N."/>
            <person name="Adryan B."/>
            <person name="Aguade M."/>
            <person name="Akashi H."/>
            <person name="Anderson W.W."/>
            <person name="Aquadro C.F."/>
            <person name="Ardell D.H."/>
            <person name="Arguello R."/>
            <person name="Artieri C.G."/>
            <person name="Barbash D.A."/>
            <person name="Barker D."/>
            <person name="Barsanti P."/>
            <person name="Batterham P."/>
            <person name="Batzoglou S."/>
            <person name="Begun D."/>
            <person name="Bhutkar A."/>
            <person name="Blanco E."/>
            <person name="Bosak S.A."/>
            <person name="Bradley R.K."/>
            <person name="Brand A.D."/>
            <person name="Brent M.R."/>
            <person name="Brooks A.N."/>
            <person name="Brown R.H."/>
            <person name="Butlin R.K."/>
            <person name="Caggese C."/>
            <person name="Calvi B.R."/>
            <person name="Bernardo de Carvalho A."/>
            <person name="Caspi A."/>
            <person name="Castrezana S."/>
            <person name="Celniker S.E."/>
            <person name="Chang J.L."/>
            <person name="Chapple C."/>
            <person name="Chatterji S."/>
            <person name="Chinwalla A."/>
            <person name="Civetta A."/>
            <person name="Clifton S.W."/>
            <person name="Comeron J.M."/>
            <person name="Costello J.C."/>
            <person name="Coyne J.A."/>
            <person name="Daub J."/>
            <person name="David R.G."/>
            <person name="Delcher A.L."/>
            <person name="Delehaunty K."/>
            <person name="Do C.B."/>
            <person name="Ebling H."/>
            <person name="Edwards K."/>
            <person name="Eickbush T."/>
            <person name="Evans J.D."/>
            <person name="Filipski A."/>
            <person name="Findeiss S."/>
            <person name="Freyhult E."/>
            <person name="Fulton L."/>
            <person name="Fulton R."/>
            <person name="Garcia A.C."/>
            <person name="Gardiner A."/>
            <person name="Garfield D.A."/>
            <person name="Garvin B.E."/>
            <person name="Gibson G."/>
            <person name="Gilbert D."/>
            <person name="Gnerre S."/>
            <person name="Godfrey J."/>
            <person name="Good R."/>
            <person name="Gotea V."/>
            <person name="Gravely B."/>
            <person name="Greenberg A.J."/>
            <person name="Griffiths-Jones S."/>
            <person name="Gross S."/>
            <person name="Guigo R."/>
            <person name="Gustafson E.A."/>
            <person name="Haerty W."/>
            <person name="Hahn M.W."/>
            <person name="Halligan D.L."/>
            <person name="Halpern A.L."/>
            <person name="Halter G.M."/>
            <person name="Han M.V."/>
            <person name="Heger A."/>
            <person name="Hillier L."/>
            <person name="Hinrichs A.S."/>
            <person name="Holmes I."/>
            <person name="Hoskins R.A."/>
            <person name="Hubisz M.J."/>
            <person name="Hultmark D."/>
            <person name="Huntley M.A."/>
            <person name="Jaffe D.B."/>
            <person name="Jagadeeshan S."/>
            <person name="Jeck W.R."/>
            <person name="Johnson J."/>
            <person name="Jones C.D."/>
            <person name="Jordan W.C."/>
            <person name="Karpen G.H."/>
            <person name="Kataoka E."/>
            <person name="Keightley P.D."/>
            <person name="Kheradpour P."/>
            <person name="Kirkness E.F."/>
            <person name="Koerich L.B."/>
            <person name="Kristiansen K."/>
            <person name="Kudrna D."/>
            <person name="Kulathinal R.J."/>
            <person name="Kumar S."/>
            <person name="Kwok R."/>
            <person name="Lander E."/>
            <person name="Langley C.H."/>
            <person name="Lapoint R."/>
            <person name="Lazzaro B.P."/>
            <person name="Lee S.J."/>
            <person name="Levesque L."/>
            <person name="Li R."/>
            <person name="Lin C.F."/>
            <person name="Lin M.F."/>
            <person name="Lindblad-Toh K."/>
            <person name="Llopart A."/>
            <person name="Long M."/>
            <person name="Low L."/>
            <person name="Lozovsky E."/>
            <person name="Lu J."/>
            <person name="Luo M."/>
            <person name="Machado C.A."/>
            <person name="Makalowski W."/>
            <person name="Marzo M."/>
            <person name="Matsuda M."/>
            <person name="Matzkin L."/>
            <person name="McAllister B."/>
            <person name="McBride C.S."/>
            <person name="McKernan B."/>
            <person name="McKernan K."/>
            <person name="Mendez-Lago M."/>
            <person name="Minx P."/>
            <person name="Mollenhauer M.U."/>
            <person name="Montooth K."/>
            <person name="Mount S.M."/>
            <person name="Mu X."/>
            <person name="Myers E."/>
            <person name="Negre B."/>
            <person name="Newfeld S."/>
            <person name="Nielsen R."/>
            <person name="Noor M.A."/>
            <person name="O'Grady P."/>
            <person name="Pachter L."/>
            <person name="Papaceit M."/>
            <person name="Parisi M.J."/>
            <person name="Parisi M."/>
            <person name="Parts L."/>
            <person name="Pedersen J.S."/>
            <person name="Pesole G."/>
            <person name="Phillippy A.M."/>
            <person name="Ponting C.P."/>
            <person name="Pop M."/>
            <person name="Porcelli D."/>
            <person name="Powell J.R."/>
            <person name="Prohaska S."/>
            <person name="Pruitt K."/>
            <person name="Puig M."/>
            <person name="Quesneville H."/>
            <person name="Ram K.R."/>
            <person name="Rand D."/>
            <person name="Rasmussen M.D."/>
            <person name="Reed L.K."/>
            <person name="Reenan R."/>
            <person name="Reily A."/>
            <person name="Remington K.A."/>
            <person name="Rieger T.T."/>
            <person name="Ritchie M.G."/>
            <person name="Robin C."/>
            <person name="Rogers Y.H."/>
            <person name="Rohde C."/>
            <person name="Rozas J."/>
            <person name="Rubenfield M.J."/>
            <person name="Ruiz A."/>
            <person name="Russo S."/>
            <person name="Salzberg S.L."/>
            <person name="Sanchez-Gracia A."/>
            <person name="Saranga D.J."/>
            <person name="Sato H."/>
            <person name="Schaeffer S.W."/>
            <person name="Schatz M.C."/>
            <person name="Schlenke T."/>
            <person name="Schwartz R."/>
            <person name="Segarra C."/>
            <person name="Singh R.S."/>
            <person name="Sirot L."/>
            <person name="Sirota M."/>
            <person name="Sisneros N.B."/>
            <person name="Smith C.D."/>
            <person name="Smith T.F."/>
            <person name="Spieth J."/>
            <person name="Stage D.E."/>
            <person name="Stark A."/>
            <person name="Stephan W."/>
            <person name="Strausberg R.L."/>
            <person name="Strempel S."/>
            <person name="Sturgill D."/>
            <person name="Sutton G."/>
            <person name="Sutton G.G."/>
            <person name="Tao W."/>
            <person name="Teichmann S."/>
            <person name="Tobari Y.N."/>
            <person name="Tomimura Y."/>
            <person name="Tsolas J.M."/>
            <person name="Valente V.L."/>
            <person name="Venter E."/>
            <person name="Venter J.C."/>
            <person name="Vicario S."/>
            <person name="Vieira F.G."/>
            <person name="Vilella A.J."/>
            <person name="Villasante A."/>
            <person name="Walenz B."/>
            <person name="Wang J."/>
            <person name="Wasserman M."/>
            <person name="Watts T."/>
            <person name="Wilson D."/>
            <person name="Wilson R.K."/>
            <person name="Wing R.A."/>
            <person name="Wolfner M.F."/>
            <person name="Wong A."/>
            <person name="Wong G.K."/>
            <person name="Wu C.I."/>
            <person name="Wu G."/>
            <person name="Yamamoto D."/>
            <person name="Yang H.P."/>
            <person name="Yang S.P."/>
            <person name="Yorke J.A."/>
            <person name="Yoshida K."/>
            <person name="Zdobnov E."/>
            <person name="Zhang P."/>
            <person name="Zhang Y."/>
            <person name="Zimin A.V."/>
            <person name="Baldwin J."/>
            <person name="Abdouelleil A."/>
            <person name="Abdulkadir J."/>
            <person name="Abebe A."/>
            <person name="Abera B."/>
            <person name="Abreu J."/>
            <person name="Acer S.C."/>
            <person name="Aftuck L."/>
            <person name="Alexander A."/>
            <person name="An P."/>
            <person name="Anderson E."/>
            <person name="Anderson S."/>
            <person name="Arachi H."/>
            <person name="Azer M."/>
            <person name="Bachantsang P."/>
            <person name="Barry A."/>
            <person name="Bayul T."/>
            <person name="Berlin A."/>
            <person name="Bessette D."/>
            <person name="Bloom T."/>
            <person name="Blye J."/>
            <person name="Boguslavskiy L."/>
            <person name="Bonnet C."/>
            <person name="Boukhgalter B."/>
            <person name="Bourzgui I."/>
            <person name="Brown A."/>
            <person name="Cahill P."/>
            <person name="Channer S."/>
            <person name="Cheshatsang Y."/>
            <person name="Chuda L."/>
            <person name="Citroen M."/>
            <person name="Collymore A."/>
            <person name="Cooke P."/>
            <person name="Costello M."/>
            <person name="D'Aco K."/>
            <person name="Daza R."/>
            <person name="De Haan G."/>
            <person name="DeGray S."/>
            <person name="DeMaso C."/>
            <person name="Dhargay N."/>
            <person name="Dooley K."/>
            <person name="Dooley E."/>
            <person name="Doricent M."/>
            <person name="Dorje P."/>
            <person name="Dorjee K."/>
            <person name="Dupes A."/>
            <person name="Elong R."/>
            <person name="Falk J."/>
            <person name="Farina A."/>
            <person name="Faro S."/>
            <person name="Ferguson D."/>
            <person name="Fisher S."/>
            <person name="Foley C.D."/>
            <person name="Franke A."/>
            <person name="Friedrich D."/>
            <person name="Gadbois L."/>
            <person name="Gearin G."/>
            <person name="Gearin C.R."/>
            <person name="Giannoukos G."/>
            <person name="Goode T."/>
            <person name="Graham J."/>
            <person name="Grandbois E."/>
            <person name="Grewal S."/>
            <person name="Gyaltsen K."/>
            <person name="Hafez N."/>
            <person name="Hagos B."/>
            <person name="Hall J."/>
            <person name="Henson C."/>
            <person name="Hollinger A."/>
            <person name="Honan T."/>
            <person name="Huard M.D."/>
            <person name="Hughes L."/>
            <person name="Hurhula B."/>
            <person name="Husby M.E."/>
            <person name="Kamat A."/>
            <person name="Kanga B."/>
            <person name="Kashin S."/>
            <person name="Khazanovich D."/>
            <person name="Kisner P."/>
            <person name="Lance K."/>
            <person name="Lara M."/>
            <person name="Lee W."/>
            <person name="Lennon N."/>
            <person name="Letendre F."/>
            <person name="LeVine R."/>
            <person name="Lipovsky A."/>
            <person name="Liu X."/>
            <person name="Liu J."/>
            <person name="Liu S."/>
            <person name="Lokyitsang T."/>
            <person name="Lokyitsang Y."/>
            <person name="Lubonja R."/>
            <person name="Lui A."/>
            <person name="MacDonald P."/>
            <person name="Magnisalis V."/>
            <person name="Maru K."/>
            <person name="Matthews C."/>
            <person name="McCusker W."/>
            <person name="McDonough S."/>
            <person name="Mehta T."/>
            <person name="Meldrim J."/>
            <person name="Meneus L."/>
            <person name="Mihai O."/>
            <person name="Mihalev A."/>
            <person name="Mihova T."/>
            <person name="Mittelman R."/>
            <person name="Mlenga V."/>
            <person name="Montmayeur A."/>
            <person name="Mulrain L."/>
            <person name="Navidi A."/>
            <person name="Naylor J."/>
            <person name="Negash T."/>
            <person name="Nguyen T."/>
            <person name="Nguyen N."/>
            <person name="Nicol R."/>
            <person name="Norbu C."/>
            <person name="Norbu N."/>
            <person name="Novod N."/>
            <person name="O'Neill B."/>
            <person name="Osman S."/>
            <person name="Markiewicz E."/>
            <person name="Oyono O.L."/>
            <person name="Patti C."/>
            <person name="Phunkhang P."/>
            <person name="Pierre F."/>
            <person name="Priest M."/>
            <person name="Raghuraman S."/>
            <person name="Rege F."/>
            <person name="Reyes R."/>
            <person name="Rise C."/>
            <person name="Rogov P."/>
            <person name="Ross K."/>
            <person name="Ryan E."/>
            <person name="Settipalli S."/>
            <person name="Shea T."/>
            <person name="Sherpa N."/>
            <person name="Shi L."/>
            <person name="Shih D."/>
            <person name="Sparrow T."/>
            <person name="Spaulding J."/>
            <person name="Stalker J."/>
            <person name="Stange-Thomann N."/>
            <person name="Stavropoulos S."/>
            <person name="Stone C."/>
            <person name="Strader C."/>
            <person name="Tesfaye S."/>
            <person name="Thomson T."/>
            <person name="Thoulutsang Y."/>
            <person name="Thoulutsang D."/>
            <person name="Topham K."/>
            <person name="Topping I."/>
            <person name="Tsamla T."/>
            <person name="Vassiliev H."/>
            <person name="Vo A."/>
            <person name="Wangchuk T."/>
            <person name="Wangdi T."/>
            <person name="Weiand M."/>
            <person name="Wilkinson J."/>
            <person name="Wilson A."/>
            <person name="Yadav S."/>
            <person name="Young G."/>
            <person name="Yu Q."/>
            <person name="Zembek L."/>
            <person name="Zhong D."/>
            <person name="Zimmer A."/>
            <person name="Zwirko Z."/>
            <person name="Jaffe D.B."/>
            <person name="Alvarez P."/>
            <person name="Brockman W."/>
            <person name="Butler J."/>
            <person name="Chin C."/>
            <person name="Gnerre S."/>
            <person name="Grabherr M."/>
            <person name="Kleber M."/>
            <person name="Mauceli E."/>
            <person name="MacCallum I."/>
        </authorList>
    </citation>
    <scope>NUCLEOTIDE SEQUENCE [LARGE SCALE GENOMIC DNA]</scope>
    <source>
        <strain evidence="4">Tucson 14030-0811.24</strain>
    </source>
</reference>
<dbReference type="PANTHER" id="PTHR46599">
    <property type="entry name" value="PIGGYBAC TRANSPOSABLE ELEMENT-DERIVED PROTEIN 4"/>
    <property type="match status" value="1"/>
</dbReference>
<feature type="domain" description="PiggyBac transposable element-derived protein" evidence="2">
    <location>
        <begin position="131"/>
        <end position="227"/>
    </location>
</feature>
<accession>B4NLE2</accession>
<dbReference type="OMA" id="VMRLQIC"/>
<dbReference type="Proteomes" id="UP000007798">
    <property type="component" value="Unassembled WGS sequence"/>
</dbReference>
<gene>
    <name evidence="3" type="primary">Dwil\GK18971</name>
    <name evidence="3" type="ORF">Dwil_GK18971</name>
</gene>
<evidence type="ECO:0000259" key="2">
    <source>
        <dbReference type="Pfam" id="PF13843"/>
    </source>
</evidence>
<dbReference type="InParanoid" id="B4NLE2"/>
<dbReference type="HOGENOM" id="CLU_475909_0_0_1"/>
<dbReference type="PhylomeDB" id="B4NLE2"/>
<dbReference type="OrthoDB" id="10057959at2759"/>
<proteinExistence type="predicted"/>
<feature type="region of interest" description="Disordered" evidence="1">
    <location>
        <begin position="76"/>
        <end position="100"/>
    </location>
</feature>
<dbReference type="AlphaFoldDB" id="B4NLE2"/>
<sequence>MDCILDEELLANMKESDDEEDSADEKMQLANESQISSQDEGADPLQEAQPTLCSHFEYAFQDSDIKAMHDEMNETLTNSENKQKRGRGRPSGHISARGHTWSKERGEALEEFDLPTHEACCKGPARTISNAVESWMLLFDEDILRLLMRQINDQIRKRKNRTPNQRLVDIIETRSWLGLSYLCGIFRNSEFNGPLDELWTLELGNAIFRATMSLSRFEFLNECLACISNLNDLWQKFIINCRSYYGASSWLTVDQVNTNLSLCCDAKTLYMTNCHHSSEKNKNIDNLICDFKTTGRNITLGNAYVNIQVCEHLHGHNLSSLCNLSLDANPLDWPKNWQAKSKQILYCKSAILIPTDHDEEQALLVFGLSSNISYVKTYKKTIKASCQFYDLSQRYSTLRSSRSELQNQILTSFYLLLDMAAVNSWILLRLSPKNCTPQIEQRDFHRQLGLFLTQQRLQRRLQHCSSANSSLVMRLQICEILGQSSRRLLSYEEQQLLQPKQIVLDKEKIKFPEGLTISSRYGEKFRRCKPCSRNKRGTKSRSRCQQCLSHRCGNHLISRCFDCMGVTEDKITL</sequence>
<organism evidence="3 4">
    <name type="scientific">Drosophila willistoni</name>
    <name type="common">Fruit fly</name>
    <dbReference type="NCBI Taxonomy" id="7260"/>
    <lineage>
        <taxon>Eukaryota</taxon>
        <taxon>Metazoa</taxon>
        <taxon>Ecdysozoa</taxon>
        <taxon>Arthropoda</taxon>
        <taxon>Hexapoda</taxon>
        <taxon>Insecta</taxon>
        <taxon>Pterygota</taxon>
        <taxon>Neoptera</taxon>
        <taxon>Endopterygota</taxon>
        <taxon>Diptera</taxon>
        <taxon>Brachycera</taxon>
        <taxon>Muscomorpha</taxon>
        <taxon>Ephydroidea</taxon>
        <taxon>Drosophilidae</taxon>
        <taxon>Drosophila</taxon>
        <taxon>Sophophora</taxon>
    </lineage>
</organism>
<feature type="region of interest" description="Disordered" evidence="1">
    <location>
        <begin position="1"/>
        <end position="46"/>
    </location>
</feature>
<dbReference type="eggNOG" id="ENOG502QWEM">
    <property type="taxonomic scope" value="Eukaryota"/>
</dbReference>
<protein>
    <recommendedName>
        <fullName evidence="2">PiggyBac transposable element-derived protein domain-containing protein</fullName>
    </recommendedName>
</protein>
<dbReference type="PANTHER" id="PTHR46599:SF3">
    <property type="entry name" value="PIGGYBAC TRANSPOSABLE ELEMENT-DERIVED PROTEIN 4"/>
    <property type="match status" value="1"/>
</dbReference>
<dbReference type="KEGG" id="dwi:6650641"/>